<dbReference type="InterPro" id="IPR046338">
    <property type="entry name" value="GAIN_dom_sf"/>
</dbReference>
<evidence type="ECO:0000313" key="8">
    <source>
        <dbReference type="Proteomes" id="UP001529510"/>
    </source>
</evidence>
<dbReference type="PROSITE" id="PS50221">
    <property type="entry name" value="GAIN_B"/>
    <property type="match status" value="1"/>
</dbReference>
<evidence type="ECO:0000259" key="6">
    <source>
        <dbReference type="PROSITE" id="PS50221"/>
    </source>
</evidence>
<dbReference type="EMBL" id="JAMKFB020000001">
    <property type="protein sequence ID" value="KAL0202378.1"/>
    <property type="molecule type" value="Genomic_DNA"/>
</dbReference>
<keyword evidence="2" id="KW-0812">Transmembrane</keyword>
<evidence type="ECO:0000256" key="1">
    <source>
        <dbReference type="ARBA" id="ARBA00004370"/>
    </source>
</evidence>
<comment type="caution">
    <text evidence="7">The sequence shown here is derived from an EMBL/GenBank/DDBJ whole genome shotgun (WGS) entry which is preliminary data.</text>
</comment>
<feature type="non-terminal residue" evidence="7">
    <location>
        <position position="60"/>
    </location>
</feature>
<evidence type="ECO:0000256" key="4">
    <source>
        <dbReference type="ARBA" id="ARBA00023136"/>
    </source>
</evidence>
<dbReference type="GO" id="GO:0016020">
    <property type="term" value="C:membrane"/>
    <property type="evidence" value="ECO:0007669"/>
    <property type="project" value="UniProtKB-SubCell"/>
</dbReference>
<evidence type="ECO:0000256" key="2">
    <source>
        <dbReference type="ARBA" id="ARBA00022692"/>
    </source>
</evidence>
<feature type="domain" description="GAIN-B" evidence="6">
    <location>
        <begin position="1"/>
        <end position="60"/>
    </location>
</feature>
<comment type="subcellular location">
    <subcellularLocation>
        <location evidence="1">Membrane</location>
    </subcellularLocation>
</comment>
<keyword evidence="3" id="KW-1133">Transmembrane helix</keyword>
<proteinExistence type="predicted"/>
<sequence>SAAVAFMSYSTMENLLKPDFFNTPKDTIKTMLSTVISVTLPKTPNTKLTKPINLTLKHIE</sequence>
<dbReference type="AlphaFoldDB" id="A0ABD0RVE5"/>
<accession>A0ABD0RVE5</accession>
<evidence type="ECO:0000256" key="3">
    <source>
        <dbReference type="ARBA" id="ARBA00022989"/>
    </source>
</evidence>
<protein>
    <recommendedName>
        <fullName evidence="6">GAIN-B domain-containing protein</fullName>
    </recommendedName>
</protein>
<gene>
    <name evidence="7" type="ORF">M9458_000396</name>
</gene>
<organism evidence="7 8">
    <name type="scientific">Cirrhinus mrigala</name>
    <name type="common">Mrigala</name>
    <dbReference type="NCBI Taxonomy" id="683832"/>
    <lineage>
        <taxon>Eukaryota</taxon>
        <taxon>Metazoa</taxon>
        <taxon>Chordata</taxon>
        <taxon>Craniata</taxon>
        <taxon>Vertebrata</taxon>
        <taxon>Euteleostomi</taxon>
        <taxon>Actinopterygii</taxon>
        <taxon>Neopterygii</taxon>
        <taxon>Teleostei</taxon>
        <taxon>Ostariophysi</taxon>
        <taxon>Cypriniformes</taxon>
        <taxon>Cyprinidae</taxon>
        <taxon>Labeoninae</taxon>
        <taxon>Labeonini</taxon>
        <taxon>Cirrhinus</taxon>
    </lineage>
</organism>
<feature type="non-terminal residue" evidence="7">
    <location>
        <position position="1"/>
    </location>
</feature>
<evidence type="ECO:0000313" key="7">
    <source>
        <dbReference type="EMBL" id="KAL0202378.1"/>
    </source>
</evidence>
<keyword evidence="8" id="KW-1185">Reference proteome</keyword>
<dbReference type="Gene3D" id="2.60.220.50">
    <property type="match status" value="1"/>
</dbReference>
<keyword evidence="4" id="KW-0472">Membrane</keyword>
<reference evidence="7 8" key="1">
    <citation type="submission" date="2024-05" db="EMBL/GenBank/DDBJ databases">
        <title>Genome sequencing and assembly of Indian major carp, Cirrhinus mrigala (Hamilton, 1822).</title>
        <authorList>
            <person name="Mohindra V."/>
            <person name="Chowdhury L.M."/>
            <person name="Lal K."/>
            <person name="Jena J.K."/>
        </authorList>
    </citation>
    <scope>NUCLEOTIDE SEQUENCE [LARGE SCALE GENOMIC DNA]</scope>
    <source>
        <strain evidence="7">CM1030</strain>
        <tissue evidence="7">Blood</tissue>
    </source>
</reference>
<dbReference type="Proteomes" id="UP001529510">
    <property type="component" value="Unassembled WGS sequence"/>
</dbReference>
<dbReference type="InterPro" id="IPR057244">
    <property type="entry name" value="GAIN_B"/>
</dbReference>
<keyword evidence="5" id="KW-1015">Disulfide bond</keyword>
<evidence type="ECO:0000256" key="5">
    <source>
        <dbReference type="ARBA" id="ARBA00023157"/>
    </source>
</evidence>
<name>A0ABD0RVE5_CIRMR</name>